<dbReference type="AlphaFoldDB" id="A0A133U5F3"/>
<reference evidence="2 3" key="1">
    <citation type="journal article" date="2016" name="Sci. Rep.">
        <title>Metabolic traits of an uncultured archaeal lineage -MSBL1- from brine pools of the Red Sea.</title>
        <authorList>
            <person name="Mwirichia R."/>
            <person name="Alam I."/>
            <person name="Rashid M."/>
            <person name="Vinu M."/>
            <person name="Ba-Alawi W."/>
            <person name="Anthony Kamau A."/>
            <person name="Kamanda Ngugi D."/>
            <person name="Goker M."/>
            <person name="Klenk H.P."/>
            <person name="Bajic V."/>
            <person name="Stingl U."/>
        </authorList>
    </citation>
    <scope>NUCLEOTIDE SEQUENCE [LARGE SCALE GENOMIC DNA]</scope>
    <source>
        <strain evidence="2">SCGC-AAA259D14</strain>
    </source>
</reference>
<sequence length="76" mass="8058">MKYTIHQDMNGIIASPISPSACASGVDTAYSQDIPPVTYNTDALTKNVAATVMVNNETLGAAAAEALIEKMKERRS</sequence>
<dbReference type="Gene3D" id="3.40.50.2300">
    <property type="match status" value="1"/>
</dbReference>
<dbReference type="Pfam" id="PF13407">
    <property type="entry name" value="Peripla_BP_4"/>
    <property type="match status" value="1"/>
</dbReference>
<evidence type="ECO:0000259" key="1">
    <source>
        <dbReference type="Pfam" id="PF13407"/>
    </source>
</evidence>
<dbReference type="InterPro" id="IPR025997">
    <property type="entry name" value="SBP_2_dom"/>
</dbReference>
<evidence type="ECO:0000313" key="2">
    <source>
        <dbReference type="EMBL" id="KXA89376.1"/>
    </source>
</evidence>
<dbReference type="EMBL" id="LHXL01000040">
    <property type="protein sequence ID" value="KXA89376.1"/>
    <property type="molecule type" value="Genomic_DNA"/>
</dbReference>
<gene>
    <name evidence="2" type="ORF">AKJ62_03255</name>
</gene>
<feature type="domain" description="Periplasmic binding protein" evidence="1">
    <location>
        <begin position="5"/>
        <end position="73"/>
    </location>
</feature>
<organism evidence="2 3">
    <name type="scientific">candidate division MSBL1 archaeon SCGC-AAA259D14</name>
    <dbReference type="NCBI Taxonomy" id="1698261"/>
    <lineage>
        <taxon>Archaea</taxon>
        <taxon>Methanobacteriati</taxon>
        <taxon>Methanobacteriota</taxon>
        <taxon>candidate division MSBL1</taxon>
    </lineage>
</organism>
<dbReference type="SUPFAM" id="SSF53822">
    <property type="entry name" value="Periplasmic binding protein-like I"/>
    <property type="match status" value="1"/>
</dbReference>
<dbReference type="Proteomes" id="UP000070589">
    <property type="component" value="Unassembled WGS sequence"/>
</dbReference>
<evidence type="ECO:0000313" key="3">
    <source>
        <dbReference type="Proteomes" id="UP000070589"/>
    </source>
</evidence>
<accession>A0A133U5F3</accession>
<keyword evidence="3" id="KW-1185">Reference proteome</keyword>
<proteinExistence type="predicted"/>
<dbReference type="InterPro" id="IPR028082">
    <property type="entry name" value="Peripla_BP_I"/>
</dbReference>
<name>A0A133U5F3_9EURY</name>
<comment type="caution">
    <text evidence="2">The sequence shown here is derived from an EMBL/GenBank/DDBJ whole genome shotgun (WGS) entry which is preliminary data.</text>
</comment>
<protein>
    <recommendedName>
        <fullName evidence="1">Periplasmic binding protein domain-containing protein</fullName>
    </recommendedName>
</protein>